<dbReference type="VEuPathDB" id="TriTrypDB:TcIL3000_0_23710"/>
<evidence type="ECO:0000256" key="1">
    <source>
        <dbReference type="SAM" id="MobiDB-lite"/>
    </source>
</evidence>
<organism evidence="2 3">
    <name type="scientific">Trypanosoma congolense (strain IL3000)</name>
    <dbReference type="NCBI Taxonomy" id="1068625"/>
    <lineage>
        <taxon>Eukaryota</taxon>
        <taxon>Discoba</taxon>
        <taxon>Euglenozoa</taxon>
        <taxon>Kinetoplastea</taxon>
        <taxon>Metakinetoplastina</taxon>
        <taxon>Trypanosomatida</taxon>
        <taxon>Trypanosomatidae</taxon>
        <taxon>Trypanosoma</taxon>
        <taxon>Nannomonas</taxon>
    </lineage>
</organism>
<proteinExistence type="predicted"/>
<evidence type="ECO:0000313" key="2">
    <source>
        <dbReference type="EMBL" id="CCD17557.1"/>
    </source>
</evidence>
<feature type="compositionally biased region" description="Basic and acidic residues" evidence="1">
    <location>
        <begin position="1"/>
        <end position="11"/>
    </location>
</feature>
<accession>F9WJQ0</accession>
<comment type="caution">
    <text evidence="2">The sequence shown here is derived from an EMBL/GenBank/DDBJ whole genome shotgun (WGS) entry which is preliminary data.</text>
</comment>
<dbReference type="Proteomes" id="UP000000702">
    <property type="component" value="Unassembled WGS sequence"/>
</dbReference>
<feature type="region of interest" description="Disordered" evidence="1">
    <location>
        <begin position="1"/>
        <end position="43"/>
    </location>
</feature>
<protein>
    <submittedName>
        <fullName evidence="2">WGS project CAEQ00000000 data, annotated contig 935</fullName>
    </submittedName>
</protein>
<name>F9WJQ0_TRYCI</name>
<gene>
    <name evidence="2" type="ORF">TCIL3000_0_23710</name>
</gene>
<keyword evidence="3" id="KW-1185">Reference proteome</keyword>
<reference evidence="3" key="1">
    <citation type="submission" date="2011-07" db="EMBL/GenBank/DDBJ databases">
        <title>Divergent evolution of antigenic variation in African trypanosomes.</title>
        <authorList>
            <person name="Jackson A.P."/>
            <person name="Berry A."/>
            <person name="Allison H.C."/>
            <person name="Burton P."/>
            <person name="Anderson J."/>
            <person name="Aslett M."/>
            <person name="Brown R."/>
            <person name="Corton N."/>
            <person name="Harris D."/>
            <person name="Hauser H."/>
            <person name="Gamble J."/>
            <person name="Gilderthorp R."/>
            <person name="McQuillan J."/>
            <person name="Quail M.A."/>
            <person name="Sanders M."/>
            <person name="Van Tonder A."/>
            <person name="Ginger M.L."/>
            <person name="Donelson J.E."/>
            <person name="Field M.C."/>
            <person name="Barry J.D."/>
            <person name="Berriman M."/>
            <person name="Hertz-Fowler C."/>
        </authorList>
    </citation>
    <scope>NUCLEOTIDE SEQUENCE [LARGE SCALE GENOMIC DNA]</scope>
    <source>
        <strain evidence="3">IL3000</strain>
    </source>
</reference>
<sequence length="462" mass="51412">MMSRMRMEHGVGDPGTVKASCSRRPLRHQKPVMKATDQEDNDDKKVSLEINESAVEEAILTVVMELLQRNSSAPVEVNNCQQITQMANELIEMDDFRYSQQRSTKHKAGPRRRAAPLSVFGGGMQAFAPDDAEAAESLYNCVLDALKKYVWSHVNVSPQQSGQCSFPPATANFALALQLDLMSVCLQVIETRLTCTKNTANSSVWIQYDGPRESEPLARNAVHCLPFESLGAKTSLRPIFRLEYWVTRENMWAVVEALMTSVRGGIVEGSDAYNVFNARSDTYVDPNALFPTRVPLFSLLPVDATQSARNDPELGRGKKFFSNAQGDDQVNDKNGLDKPCAEHFHVEPSALRSLAHIVSVVGTDIIEGDMGANQHNAKQRYSDATCAVVEAVRELLEDTGIRGAVQRRAKGKINEIAQRREVDERVSREERERNIVAAAEAEAEMVVQRILQELRVEEARNP</sequence>
<dbReference type="EMBL" id="CAEQ01002752">
    <property type="protein sequence ID" value="CCD17557.1"/>
    <property type="molecule type" value="Genomic_DNA"/>
</dbReference>
<evidence type="ECO:0000313" key="3">
    <source>
        <dbReference type="Proteomes" id="UP000000702"/>
    </source>
</evidence>
<dbReference type="AlphaFoldDB" id="F9WJQ0"/>
<reference evidence="2 3" key="2">
    <citation type="journal article" date="2012" name="Proc. Natl. Acad. Sci. U.S.A.">
        <title>Antigenic diversity is generated by distinct evolutionary mechanisms in African trypanosome species.</title>
        <authorList>
            <person name="Jackson A.P."/>
            <person name="Berry A."/>
            <person name="Aslett M."/>
            <person name="Allison H.C."/>
            <person name="Burton P."/>
            <person name="Vavrova-Anderson J."/>
            <person name="Brown R."/>
            <person name="Browne H."/>
            <person name="Corton N."/>
            <person name="Hauser H."/>
            <person name="Gamble J."/>
            <person name="Gilderthorp R."/>
            <person name="Marcello L."/>
            <person name="McQuillan J."/>
            <person name="Otto T.D."/>
            <person name="Quail M.A."/>
            <person name="Sanders M.J."/>
            <person name="van Tonder A."/>
            <person name="Ginger M.L."/>
            <person name="Field M.C."/>
            <person name="Barry J.D."/>
            <person name="Hertz-Fowler C."/>
            <person name="Berriman M."/>
        </authorList>
    </citation>
    <scope>NUCLEOTIDE SEQUENCE [LARGE SCALE GENOMIC DNA]</scope>
    <source>
        <strain evidence="2 3">IL3000</strain>
    </source>
</reference>